<evidence type="ECO:0000256" key="1">
    <source>
        <dbReference type="ARBA" id="ARBA00022679"/>
    </source>
</evidence>
<proteinExistence type="predicted"/>
<accession>Q6MHQ5</accession>
<dbReference type="STRING" id="264462.Bd3486"/>
<dbReference type="HOGENOM" id="CLU_062599_1_1_7"/>
<keyword evidence="4" id="KW-1185">Reference proteome</keyword>
<dbReference type="NCBIfam" id="NF009239">
    <property type="entry name" value="PRK12595.1"/>
    <property type="match status" value="1"/>
</dbReference>
<protein>
    <submittedName>
        <fullName evidence="3">3-deoxy-7-phosphoheptalonate synthase/chorismate mutase</fullName>
        <ecNumber evidence="3">2.5.1.54</ecNumber>
        <ecNumber evidence="3">5.4.99.5</ecNumber>
    </submittedName>
</protein>
<organism evidence="3 4">
    <name type="scientific">Bdellovibrio bacteriovorus (strain ATCC 15356 / DSM 50701 / NCIMB 9529 / HD100)</name>
    <dbReference type="NCBI Taxonomy" id="264462"/>
    <lineage>
        <taxon>Bacteria</taxon>
        <taxon>Pseudomonadati</taxon>
        <taxon>Bdellovibrionota</taxon>
        <taxon>Bdellovibrionia</taxon>
        <taxon>Bdellovibrionales</taxon>
        <taxon>Pseudobdellovibrionaceae</taxon>
        <taxon>Bdellovibrio</taxon>
    </lineage>
</organism>
<dbReference type="PANTHER" id="PTHR43018">
    <property type="entry name" value="PHOSPHO-2-DEHYDRO-3-DEOXYHEPTONATE ALDOLASE"/>
    <property type="match status" value="1"/>
</dbReference>
<dbReference type="Gene3D" id="3.20.20.70">
    <property type="entry name" value="Aldolase class I"/>
    <property type="match status" value="1"/>
</dbReference>
<gene>
    <name evidence="3" type="primary">aroAG</name>
    <name evidence="3" type="ordered locus">Bd3486</name>
</gene>
<dbReference type="GO" id="GO:0009073">
    <property type="term" value="P:aromatic amino acid family biosynthetic process"/>
    <property type="evidence" value="ECO:0007669"/>
    <property type="project" value="InterPro"/>
</dbReference>
<sequence length="333" mass="36817">MRIHWLPCRKRAPACKKFVMPSSVMLFCRSTKGPSFFNLIVVKMLKQGREEVRIMETQTMQTSPSTQIVNVGGFDIGGPNFTVIAGPCSIESQAQFMETASGVKAAGAHLLRGGIWKMRTSPTAFQGLGANSFDMVRTVCKELNMSLVSEVTDVRQIEEVYDIVECFQVGSRSMQNYELLKELGRQKKPVLLKRGLAAYIDEWIKASEYVTKMGNQNVILCERGIRTFETATRNTLDLNAVAYAKKNTHLPVIVDPSHAVGIRALVPDLAYAAAAVGADGIIVEVHPRPAEALSDGMQALTLNDFSVMMKKLDRILTAIDRPLHKAHKAEVYV</sequence>
<name>Q6MHQ5_BDEBA</name>
<dbReference type="EMBL" id="BX842655">
    <property type="protein sequence ID" value="CAE78277.1"/>
    <property type="molecule type" value="Genomic_DNA"/>
</dbReference>
<dbReference type="NCBIfam" id="TIGR01361">
    <property type="entry name" value="DAHP_synth_Bsub"/>
    <property type="match status" value="1"/>
</dbReference>
<reference evidence="3 4" key="1">
    <citation type="journal article" date="2004" name="Science">
        <title>A predator unmasked: life cycle of Bdellovibrio bacteriovorus from a genomic perspective.</title>
        <authorList>
            <person name="Rendulic S."/>
            <person name="Jagtap P."/>
            <person name="Rosinus A."/>
            <person name="Eppinger M."/>
            <person name="Baar C."/>
            <person name="Lanz C."/>
            <person name="Keller H."/>
            <person name="Lambert C."/>
            <person name="Evans K.J."/>
            <person name="Goesmann A."/>
            <person name="Meyer F."/>
            <person name="Sockett R.E."/>
            <person name="Schuster S.C."/>
        </authorList>
    </citation>
    <scope>NUCLEOTIDE SEQUENCE [LARGE SCALE GENOMIC DNA]</scope>
    <source>
        <strain evidence="4">ATCC 15356 / DSM 50701 / NCIMB 9529 / HD100</strain>
    </source>
</reference>
<dbReference type="EC" id="2.5.1.54" evidence="3"/>
<dbReference type="InterPro" id="IPR006218">
    <property type="entry name" value="DAHP1/KDSA"/>
</dbReference>
<dbReference type="Proteomes" id="UP000008080">
    <property type="component" value="Chromosome"/>
</dbReference>
<keyword evidence="1 3" id="KW-0808">Transferase</keyword>
<dbReference type="SUPFAM" id="SSF51569">
    <property type="entry name" value="Aldolase"/>
    <property type="match status" value="1"/>
</dbReference>
<dbReference type="eggNOG" id="COG2876">
    <property type="taxonomic scope" value="Bacteria"/>
</dbReference>
<keyword evidence="3" id="KW-0413">Isomerase</keyword>
<feature type="domain" description="DAHP synthetase I/KDSA" evidence="2">
    <location>
        <begin position="77"/>
        <end position="313"/>
    </location>
</feature>
<dbReference type="PANTHER" id="PTHR43018:SF1">
    <property type="entry name" value="PROTEIN AROA(G)"/>
    <property type="match status" value="1"/>
</dbReference>
<dbReference type="AlphaFoldDB" id="Q6MHQ5"/>
<dbReference type="GO" id="GO:0003849">
    <property type="term" value="F:3-deoxy-7-phosphoheptulonate synthase activity"/>
    <property type="evidence" value="ECO:0007669"/>
    <property type="project" value="UniProtKB-EC"/>
</dbReference>
<dbReference type="KEGG" id="bba:Bd3486"/>
<dbReference type="InterPro" id="IPR052899">
    <property type="entry name" value="Class-I_DAHP_synthase"/>
</dbReference>
<dbReference type="InterPro" id="IPR006268">
    <property type="entry name" value="DAHP_syn_2"/>
</dbReference>
<dbReference type="NCBIfam" id="NF006421">
    <property type="entry name" value="PRK08673.1"/>
    <property type="match status" value="1"/>
</dbReference>
<dbReference type="GO" id="GO:0004106">
    <property type="term" value="F:chorismate mutase activity"/>
    <property type="evidence" value="ECO:0007669"/>
    <property type="project" value="UniProtKB-EC"/>
</dbReference>
<evidence type="ECO:0000259" key="2">
    <source>
        <dbReference type="Pfam" id="PF00793"/>
    </source>
</evidence>
<evidence type="ECO:0000313" key="4">
    <source>
        <dbReference type="Proteomes" id="UP000008080"/>
    </source>
</evidence>
<dbReference type="InterPro" id="IPR013785">
    <property type="entry name" value="Aldolase_TIM"/>
</dbReference>
<dbReference type="GO" id="GO:0016832">
    <property type="term" value="F:aldehyde-lyase activity"/>
    <property type="evidence" value="ECO:0007669"/>
    <property type="project" value="InterPro"/>
</dbReference>
<dbReference type="Pfam" id="PF00793">
    <property type="entry name" value="DAHP_synth_1"/>
    <property type="match status" value="1"/>
</dbReference>
<dbReference type="EC" id="5.4.99.5" evidence="3"/>
<evidence type="ECO:0000313" key="3">
    <source>
        <dbReference type="EMBL" id="CAE78277.1"/>
    </source>
</evidence>